<evidence type="ECO:0000259" key="5">
    <source>
        <dbReference type="PROSITE" id="PS50305"/>
    </source>
</evidence>
<dbReference type="Proteomes" id="UP001322664">
    <property type="component" value="Chromosome"/>
</dbReference>
<keyword evidence="2 6" id="KW-0808">Transferase</keyword>
<evidence type="ECO:0000256" key="2">
    <source>
        <dbReference type="ARBA" id="ARBA00022679"/>
    </source>
</evidence>
<dbReference type="PROSITE" id="PS50305">
    <property type="entry name" value="SIRTUIN"/>
    <property type="match status" value="1"/>
</dbReference>
<dbReference type="RefSeq" id="WP_319836285.1">
    <property type="nucleotide sequence ID" value="NZ_CP137624.1"/>
</dbReference>
<evidence type="ECO:0000313" key="6">
    <source>
        <dbReference type="EMBL" id="WPK11220.1"/>
    </source>
</evidence>
<keyword evidence="6" id="KW-0012">Acyltransferase</keyword>
<keyword evidence="4" id="KW-0862">Zinc</keyword>
<dbReference type="Gene3D" id="3.30.1600.10">
    <property type="entry name" value="SIR2/SIRT2 'Small Domain"/>
    <property type="match status" value="1"/>
</dbReference>
<feature type="binding site" evidence="4">
    <location>
        <position position="123"/>
    </location>
    <ligand>
        <name>Zn(2+)</name>
        <dbReference type="ChEBI" id="CHEBI:29105"/>
    </ligand>
</feature>
<dbReference type="InterPro" id="IPR026591">
    <property type="entry name" value="Sirtuin_cat_small_dom_sf"/>
</dbReference>
<dbReference type="GO" id="GO:0034979">
    <property type="term" value="F:NAD-dependent protein lysine deacetylase activity"/>
    <property type="evidence" value="ECO:0007669"/>
    <property type="project" value="UniProtKB-EC"/>
</dbReference>
<dbReference type="Gene3D" id="3.40.50.1220">
    <property type="entry name" value="TPP-binding domain"/>
    <property type="match status" value="1"/>
</dbReference>
<protein>
    <recommendedName>
        <fullName evidence="1">protein acetyllysine N-acetyltransferase</fullName>
        <ecNumber evidence="1">2.3.1.286</ecNumber>
    </recommendedName>
</protein>
<dbReference type="InterPro" id="IPR029035">
    <property type="entry name" value="DHS-like_NAD/FAD-binding_dom"/>
</dbReference>
<organism evidence="6 7">
    <name type="scientific">Lysinibacillus louembei</name>
    <dbReference type="NCBI Taxonomy" id="1470088"/>
    <lineage>
        <taxon>Bacteria</taxon>
        <taxon>Bacillati</taxon>
        <taxon>Bacillota</taxon>
        <taxon>Bacilli</taxon>
        <taxon>Bacillales</taxon>
        <taxon>Bacillaceae</taxon>
        <taxon>Lysinibacillus</taxon>
    </lineage>
</organism>
<dbReference type="Pfam" id="PF02146">
    <property type="entry name" value="SIR2"/>
    <property type="match status" value="1"/>
</dbReference>
<gene>
    <name evidence="6" type="ORF">R6U77_15190</name>
</gene>
<accession>A0ABZ0RSV5</accession>
<feature type="domain" description="Deacetylase sirtuin-type" evidence="5">
    <location>
        <begin position="1"/>
        <end position="233"/>
    </location>
</feature>
<sequence>MEQIVEWLTSSKHTVVLTGAGMSTESGLADFRSKSGWWQQIDPRTVATTEALTSNYALFQQFYAARIQALEDVKPHDGHFILANWQRRGLIQHIATQNVDGLHTLAGSDNVDELHGSIRSVRCQKCGQAAEMQHFLAKEACPCGGKLRPNVVLFGENLPQEAWNHTLSHMKAAQLVIVIGTSLEVYPVSQLPHMTNGKTVYINLESGQSHFDLTIEGKAGETLKIIDALLKHDTI</sequence>
<evidence type="ECO:0000256" key="1">
    <source>
        <dbReference type="ARBA" id="ARBA00012928"/>
    </source>
</evidence>
<dbReference type="EC" id="2.3.1.286" evidence="1"/>
<feature type="binding site" evidence="4">
    <location>
        <position position="141"/>
    </location>
    <ligand>
        <name>Zn(2+)</name>
        <dbReference type="ChEBI" id="CHEBI:29105"/>
    </ligand>
</feature>
<feature type="active site" description="Proton acceptor" evidence="4">
    <location>
        <position position="115"/>
    </location>
</feature>
<keyword evidence="3" id="KW-0520">NAD</keyword>
<dbReference type="EMBL" id="CP137624">
    <property type="protein sequence ID" value="WPK11220.1"/>
    <property type="molecule type" value="Genomic_DNA"/>
</dbReference>
<proteinExistence type="predicted"/>
<evidence type="ECO:0000256" key="4">
    <source>
        <dbReference type="PROSITE-ProRule" id="PRU00236"/>
    </source>
</evidence>
<feature type="binding site" evidence="4">
    <location>
        <position position="126"/>
    </location>
    <ligand>
        <name>Zn(2+)</name>
        <dbReference type="ChEBI" id="CHEBI:29105"/>
    </ligand>
</feature>
<dbReference type="InterPro" id="IPR026590">
    <property type="entry name" value="Ssirtuin_cat_dom"/>
</dbReference>
<reference evidence="6 7" key="1">
    <citation type="submission" date="2023-09" db="EMBL/GenBank/DDBJ databases">
        <authorList>
            <person name="Page C.A."/>
            <person name="Perez-Diaz I.M."/>
        </authorList>
    </citation>
    <scope>NUCLEOTIDE SEQUENCE [LARGE SCALE GENOMIC DNA]</scope>
    <source>
        <strain evidence="6 7">Ll15</strain>
    </source>
</reference>
<dbReference type="NCBIfam" id="NF001753">
    <property type="entry name" value="PRK00481.1-3"/>
    <property type="match status" value="1"/>
</dbReference>
<feature type="binding site" evidence="4">
    <location>
        <position position="143"/>
    </location>
    <ligand>
        <name>Zn(2+)</name>
        <dbReference type="ChEBI" id="CHEBI:29105"/>
    </ligand>
</feature>
<dbReference type="InterPro" id="IPR050134">
    <property type="entry name" value="NAD-dep_sirtuin_deacylases"/>
</dbReference>
<dbReference type="PANTHER" id="PTHR11085:SF10">
    <property type="entry name" value="NAD-DEPENDENT PROTEIN DEACYLASE SIRTUIN-5, MITOCHONDRIAL-RELATED"/>
    <property type="match status" value="1"/>
</dbReference>
<name>A0ABZ0RSV5_9BACI</name>
<dbReference type="SUPFAM" id="SSF52467">
    <property type="entry name" value="DHS-like NAD/FAD-binding domain"/>
    <property type="match status" value="1"/>
</dbReference>
<dbReference type="PANTHER" id="PTHR11085">
    <property type="entry name" value="NAD-DEPENDENT PROTEIN DEACYLASE SIRTUIN-5, MITOCHONDRIAL-RELATED"/>
    <property type="match status" value="1"/>
</dbReference>
<evidence type="ECO:0000256" key="3">
    <source>
        <dbReference type="ARBA" id="ARBA00023027"/>
    </source>
</evidence>
<keyword evidence="7" id="KW-1185">Reference proteome</keyword>
<dbReference type="InterPro" id="IPR003000">
    <property type="entry name" value="Sirtuin"/>
</dbReference>
<keyword evidence="4" id="KW-0479">Metal-binding</keyword>
<evidence type="ECO:0000313" key="7">
    <source>
        <dbReference type="Proteomes" id="UP001322664"/>
    </source>
</evidence>